<name>A0ABV5JG16_9RHOB</name>
<evidence type="ECO:0000256" key="1">
    <source>
        <dbReference type="SAM" id="Phobius"/>
    </source>
</evidence>
<evidence type="ECO:0000313" key="3">
    <source>
        <dbReference type="Proteomes" id="UP001589683"/>
    </source>
</evidence>
<dbReference type="Proteomes" id="UP001589683">
    <property type="component" value="Unassembled WGS sequence"/>
</dbReference>
<keyword evidence="1" id="KW-0812">Transmembrane</keyword>
<keyword evidence="3" id="KW-1185">Reference proteome</keyword>
<dbReference type="EMBL" id="JBHMEA010000039">
    <property type="protein sequence ID" value="MFB9232299.1"/>
    <property type="molecule type" value="Genomic_DNA"/>
</dbReference>
<evidence type="ECO:0008006" key="4">
    <source>
        <dbReference type="Google" id="ProtNLM"/>
    </source>
</evidence>
<feature type="transmembrane region" description="Helical" evidence="1">
    <location>
        <begin position="28"/>
        <end position="50"/>
    </location>
</feature>
<evidence type="ECO:0000313" key="2">
    <source>
        <dbReference type="EMBL" id="MFB9232299.1"/>
    </source>
</evidence>
<protein>
    <recommendedName>
        <fullName evidence="4">Apolipoprotein acyltransferase</fullName>
    </recommendedName>
</protein>
<accession>A0ABV5JG16</accession>
<keyword evidence="1" id="KW-1133">Transmembrane helix</keyword>
<gene>
    <name evidence="2" type="ORF">ACFFUT_10940</name>
</gene>
<proteinExistence type="predicted"/>
<comment type="caution">
    <text evidence="2">The sequence shown here is derived from an EMBL/GenBank/DDBJ whole genome shotgun (WGS) entry which is preliminary data.</text>
</comment>
<organism evidence="2 3">
    <name type="scientific">Pseudohalocynthiibacter aestuariivivens</name>
    <dbReference type="NCBI Taxonomy" id="1591409"/>
    <lineage>
        <taxon>Bacteria</taxon>
        <taxon>Pseudomonadati</taxon>
        <taxon>Pseudomonadota</taxon>
        <taxon>Alphaproteobacteria</taxon>
        <taxon>Rhodobacterales</taxon>
        <taxon>Paracoccaceae</taxon>
        <taxon>Pseudohalocynthiibacter</taxon>
    </lineage>
</organism>
<sequence length="54" mass="5761">MLVIGGLIIGAIFGVVLAGRRQGNRLDKVQYAAVFALIFAIIGLFATIAVERML</sequence>
<reference evidence="2 3" key="1">
    <citation type="submission" date="2024-09" db="EMBL/GenBank/DDBJ databases">
        <authorList>
            <person name="Sun Q."/>
            <person name="Mori K."/>
        </authorList>
    </citation>
    <scope>NUCLEOTIDE SEQUENCE [LARGE SCALE GENOMIC DNA]</scope>
    <source>
        <strain evidence="2 3">CECT 8726</strain>
    </source>
</reference>
<dbReference type="RefSeq" id="WP_213888056.1">
    <property type="nucleotide sequence ID" value="NZ_JAGFNU010000002.1"/>
</dbReference>
<keyword evidence="1" id="KW-0472">Membrane</keyword>